<feature type="transmembrane region" description="Helical" evidence="1">
    <location>
        <begin position="40"/>
        <end position="62"/>
    </location>
</feature>
<dbReference type="InterPro" id="IPR005135">
    <property type="entry name" value="Endo/exonuclease/phosphatase"/>
</dbReference>
<dbReference type="SUPFAM" id="SSF56219">
    <property type="entry name" value="DNase I-like"/>
    <property type="match status" value="1"/>
</dbReference>
<name>I4LUB7_GARVA</name>
<dbReference type="InterPro" id="IPR036691">
    <property type="entry name" value="Endo/exonu/phosph_ase_sf"/>
</dbReference>
<reference evidence="3 4" key="1">
    <citation type="journal article" date="2012" name="J. Bacteriol.">
        <title>Comparative Genomic Analyses of 17 Clinical Isolates of Gardnerella vaginalis Provide Evidence of Multiple Genetically Isolated Clades Consistent with Subspeciation into Genovars.</title>
        <authorList>
            <person name="Ahmed A."/>
            <person name="Earl J."/>
            <person name="Retchless A."/>
            <person name="Hillier S."/>
            <person name="Rabe L."/>
            <person name="Cherpes T."/>
            <person name="Powell E."/>
            <person name="Janto B."/>
            <person name="Eutsey R."/>
            <person name="Hiller N.L."/>
            <person name="Boissy R."/>
            <person name="Dahlgreen M."/>
            <person name="Hall B."/>
            <person name="Costerton J."/>
            <person name="Post J.C."/>
            <person name="Hu F."/>
            <person name="Ehrlich G."/>
        </authorList>
    </citation>
    <scope>NUCLEOTIDE SEQUENCE [LARGE SCALE GENOMIC DNA]</scope>
    <source>
        <strain evidence="3 4">1400E</strain>
    </source>
</reference>
<dbReference type="GO" id="GO:0003824">
    <property type="term" value="F:catalytic activity"/>
    <property type="evidence" value="ECO:0007669"/>
    <property type="project" value="InterPro"/>
</dbReference>
<dbReference type="AlphaFoldDB" id="I4LUB7"/>
<dbReference type="Proteomes" id="UP000004884">
    <property type="component" value="Unassembled WGS sequence"/>
</dbReference>
<dbReference type="Pfam" id="PF03372">
    <property type="entry name" value="Exo_endo_phos"/>
    <property type="match status" value="1"/>
</dbReference>
<dbReference type="RefSeq" id="WP_004125291.1">
    <property type="nucleotide sequence ID" value="NZ_ADER01000023.1"/>
</dbReference>
<organism evidence="3 4">
    <name type="scientific">Gardnerella vaginalis 1400E</name>
    <dbReference type="NCBI Taxonomy" id="698956"/>
    <lineage>
        <taxon>Bacteria</taxon>
        <taxon>Bacillati</taxon>
        <taxon>Actinomycetota</taxon>
        <taxon>Actinomycetes</taxon>
        <taxon>Bifidobacteriales</taxon>
        <taxon>Bifidobacteriaceae</taxon>
        <taxon>Gardnerella</taxon>
    </lineage>
</organism>
<dbReference type="Gene3D" id="3.60.10.10">
    <property type="entry name" value="Endonuclease/exonuclease/phosphatase"/>
    <property type="match status" value="1"/>
</dbReference>
<keyword evidence="1" id="KW-1133">Transmembrane helix</keyword>
<protein>
    <recommendedName>
        <fullName evidence="2">Endonuclease/exonuclease/phosphatase domain-containing protein</fullName>
    </recommendedName>
</protein>
<proteinExistence type="predicted"/>
<dbReference type="EMBL" id="ADER01000023">
    <property type="protein sequence ID" value="EIK80557.1"/>
    <property type="molecule type" value="Genomic_DNA"/>
</dbReference>
<dbReference type="PATRIC" id="fig|698956.3.peg.1006"/>
<evidence type="ECO:0000313" key="4">
    <source>
        <dbReference type="Proteomes" id="UP000004884"/>
    </source>
</evidence>
<gene>
    <name evidence="3" type="ORF">CGSMWGv1400E_05175</name>
</gene>
<evidence type="ECO:0000313" key="3">
    <source>
        <dbReference type="EMBL" id="EIK80557.1"/>
    </source>
</evidence>
<accession>I4LUB7</accession>
<evidence type="ECO:0000259" key="2">
    <source>
        <dbReference type="Pfam" id="PF03372"/>
    </source>
</evidence>
<feature type="transmembrane region" description="Helical" evidence="1">
    <location>
        <begin position="74"/>
        <end position="92"/>
    </location>
</feature>
<comment type="caution">
    <text evidence="3">The sequence shown here is derived from an EMBL/GenBank/DDBJ whole genome shotgun (WGS) entry which is preliminary data.</text>
</comment>
<keyword evidence="1" id="KW-0472">Membrane</keyword>
<feature type="domain" description="Endonuclease/exonuclease/phosphatase" evidence="2">
    <location>
        <begin position="175"/>
        <end position="395"/>
    </location>
</feature>
<sequence>MIYAILLAILLVTLVLLLAWQLLRWLPAGADSLKPLPYVIALLPIAPFCAALGLVVSAVAAVATRSQNEFYKSYVLLCVAYAVLFLISLKSYTPYFAVRLRKQIQEHFPAFVYQNSKNGNKHGNTCPHLFTKTAKTGTNTGTHARICLPKQQKREQTRENTLERQLEKSREIRVMTLNCRYGHANASQIIKIAKTHKIDTILLQEVSKKLVKNLEKLGIKRDFAHVQLGNANGHENGGFNAIYTRLSNVKSFGKSIKIDAANVPIITTAACDSSAQNLLITFASAHPKSPMRGCAAWSSGIMALAKIGENHNESNVKKVTIIGGDLNSTPDHPSFRALLKSGFLDASMQIGKRLKTWPTWQKWPNLALDHVLVKSIGCTAKATEQSTIRVDGSDHFALIVCVSITL</sequence>
<evidence type="ECO:0000256" key="1">
    <source>
        <dbReference type="SAM" id="Phobius"/>
    </source>
</evidence>
<keyword evidence="1" id="KW-0812">Transmembrane</keyword>